<dbReference type="Pfam" id="PF02974">
    <property type="entry name" value="Inh"/>
    <property type="match status" value="2"/>
</dbReference>
<keyword evidence="1 3" id="KW-0732">Signal</keyword>
<proteinExistence type="predicted"/>
<feature type="region of interest" description="Disordered" evidence="2">
    <location>
        <begin position="26"/>
        <end position="64"/>
    </location>
</feature>
<evidence type="ECO:0000259" key="4">
    <source>
        <dbReference type="Pfam" id="PF02974"/>
    </source>
</evidence>
<dbReference type="InterPro" id="IPR016085">
    <property type="entry name" value="Protease_inh_B-barrel_dom"/>
</dbReference>
<dbReference type="Proteomes" id="UP000218288">
    <property type="component" value="Chromosome"/>
</dbReference>
<feature type="chain" id="PRO_5007819580" description="Alkaline proteinase inhibitor/ Outer membrane lipoprotein Omp19 domain-containing protein" evidence="3">
    <location>
        <begin position="26"/>
        <end position="313"/>
    </location>
</feature>
<evidence type="ECO:0000313" key="5">
    <source>
        <dbReference type="EMBL" id="BAU93477.1"/>
    </source>
</evidence>
<protein>
    <recommendedName>
        <fullName evidence="4">Alkaline proteinase inhibitor/ Outer membrane lipoprotein Omp19 domain-containing protein</fullName>
    </recommendedName>
</protein>
<feature type="domain" description="Alkaline proteinase inhibitor/ Outer membrane lipoprotein Omp19" evidence="4">
    <location>
        <begin position="81"/>
        <end position="168"/>
    </location>
</feature>
<dbReference type="EMBL" id="AP014809">
    <property type="protein sequence ID" value="BAU93477.1"/>
    <property type="molecule type" value="Genomic_DNA"/>
</dbReference>
<feature type="domain" description="Alkaline proteinase inhibitor/ Outer membrane lipoprotein Omp19" evidence="4">
    <location>
        <begin position="220"/>
        <end position="309"/>
    </location>
</feature>
<reference evidence="5 6" key="1">
    <citation type="journal article" date="2016" name="Genome Announc.">
        <title>Complete Genome Sequence of Methylobacterium populi P-1M, Isolated from Pink-Pigmented Household Biofilm.</title>
        <authorList>
            <person name="Morohoshi T."/>
            <person name="Ikeda T."/>
        </authorList>
    </citation>
    <scope>NUCLEOTIDE SEQUENCE [LARGE SCALE GENOMIC DNA]</scope>
    <source>
        <strain evidence="5 6">P-1M</strain>
    </source>
</reference>
<organism evidence="5 6">
    <name type="scientific">Methylorubrum populi</name>
    <dbReference type="NCBI Taxonomy" id="223967"/>
    <lineage>
        <taxon>Bacteria</taxon>
        <taxon>Pseudomonadati</taxon>
        <taxon>Pseudomonadota</taxon>
        <taxon>Alphaproteobacteria</taxon>
        <taxon>Hyphomicrobiales</taxon>
        <taxon>Methylobacteriaceae</taxon>
        <taxon>Methylorubrum</taxon>
    </lineage>
</organism>
<feature type="signal peptide" evidence="3">
    <location>
        <begin position="1"/>
        <end position="25"/>
    </location>
</feature>
<dbReference type="Gene3D" id="2.40.128.10">
    <property type="match status" value="2"/>
</dbReference>
<accession>A0A160PIX0</accession>
<evidence type="ECO:0000256" key="3">
    <source>
        <dbReference type="SAM" id="SignalP"/>
    </source>
</evidence>
<evidence type="ECO:0000256" key="2">
    <source>
        <dbReference type="SAM" id="MobiDB-lite"/>
    </source>
</evidence>
<dbReference type="GO" id="GO:0004866">
    <property type="term" value="F:endopeptidase inhibitor activity"/>
    <property type="evidence" value="ECO:0007669"/>
    <property type="project" value="InterPro"/>
</dbReference>
<dbReference type="InterPro" id="IPR021140">
    <property type="entry name" value="Inh/Omp19"/>
</dbReference>
<feature type="compositionally biased region" description="Low complexity" evidence="2">
    <location>
        <begin position="39"/>
        <end position="53"/>
    </location>
</feature>
<dbReference type="SUPFAM" id="SSF50882">
    <property type="entry name" value="beta-Barrel protease inhibitors"/>
    <property type="match status" value="2"/>
</dbReference>
<evidence type="ECO:0000313" key="6">
    <source>
        <dbReference type="Proteomes" id="UP000218288"/>
    </source>
</evidence>
<name>A0A160PIX0_9HYPH</name>
<evidence type="ECO:0000256" key="1">
    <source>
        <dbReference type="ARBA" id="ARBA00022729"/>
    </source>
</evidence>
<dbReference type="AlphaFoldDB" id="A0A160PIX0"/>
<sequence length="313" mass="32247">MARAGIFAGALAAALIALAASAAPAQESPAAPEPPPATVPETVPTTAPSENGGAPPGPATLPTALPTTLPTTLPKTLAGAAGTWDLSLEGGRRRCVLTLAMETGPSGRAARFPAGCRRALPLMAGIGGWLFTGEELRLVDRNLRPVLTFARSPDGMSLGATAENGERYNLVPLQIAAMQPPAPDSAPVTPATTAAEGQASTPAAATEKAAEPPAPGPAPGLYALDRAEQKDVCRLEFTLSLEAGKDTAPVRVLPDCRDSGITVFDPVSWRFANGHLTLKARRGHAVNLVAIGEGRWRRDPEIGAPLLLRKVEP</sequence>
<gene>
    <name evidence="5" type="ORF">MPPM_4872</name>
</gene>
<feature type="region of interest" description="Disordered" evidence="2">
    <location>
        <begin position="179"/>
        <end position="221"/>
    </location>
</feature>